<dbReference type="EMBL" id="LOEE01000027">
    <property type="protein sequence ID" value="KXG76418.1"/>
    <property type="molecule type" value="Genomic_DNA"/>
</dbReference>
<evidence type="ECO:0000313" key="8">
    <source>
        <dbReference type="EMBL" id="KXG76418.1"/>
    </source>
</evidence>
<evidence type="ECO:0000256" key="3">
    <source>
        <dbReference type="ARBA" id="ARBA00022777"/>
    </source>
</evidence>
<accession>A0A140L793</accession>
<dbReference type="SUPFAM" id="SSF55874">
    <property type="entry name" value="ATPase domain of HSP90 chaperone/DNA topoisomerase II/histidine kinase"/>
    <property type="match status" value="1"/>
</dbReference>
<sequence>MVFCQILKGMEMWDVEVKKDDEAAYAFLIKFETVGDILINQSKFIVLLALFLQSAALMLFNYFALISNLFGRIRGEILFLNASVIFSTGLIFVFTKKLEQRAKKEKQIEINAIRSNLENTEELIHILRSQRHDYIHHIQTLQSMAFLKEYDKLLEYLNGIANNYLHVGQIIRIGNPPLTALLNTKKEMAERNGVNFEIISTCKVDMPHIKSWDLCSIIGNLVDNAIEAALEDKQEPFVSVCIDQIDAVYRFKIENSGFLAGDAYENFYKPGYTTKESDGRGFGLYIVKKLIEKYNGVIEIDATQYKRISFSIFLPKQG</sequence>
<organism evidence="8 9">
    <name type="scientific">Thermotalea metallivorans</name>
    <dbReference type="NCBI Taxonomy" id="520762"/>
    <lineage>
        <taxon>Bacteria</taxon>
        <taxon>Bacillati</taxon>
        <taxon>Bacillota</taxon>
        <taxon>Clostridia</taxon>
        <taxon>Peptostreptococcales</taxon>
        <taxon>Thermotaleaceae</taxon>
        <taxon>Thermotalea</taxon>
    </lineage>
</organism>
<dbReference type="InterPro" id="IPR005467">
    <property type="entry name" value="His_kinase_dom"/>
</dbReference>
<dbReference type="PROSITE" id="PS50109">
    <property type="entry name" value="HIS_KIN"/>
    <property type="match status" value="1"/>
</dbReference>
<evidence type="ECO:0000259" key="7">
    <source>
        <dbReference type="PROSITE" id="PS50109"/>
    </source>
</evidence>
<feature type="domain" description="Histidine kinase" evidence="7">
    <location>
        <begin position="214"/>
        <end position="318"/>
    </location>
</feature>
<keyword evidence="9" id="KW-1185">Reference proteome</keyword>
<keyword evidence="6" id="KW-0812">Transmembrane</keyword>
<keyword evidence="3 8" id="KW-0418">Kinase</keyword>
<dbReference type="Proteomes" id="UP000070456">
    <property type="component" value="Unassembled WGS sequence"/>
</dbReference>
<dbReference type="STRING" id="520762.AN619_09490"/>
<name>A0A140L793_9FIRM</name>
<dbReference type="InterPro" id="IPR003594">
    <property type="entry name" value="HATPase_dom"/>
</dbReference>
<keyword evidence="2 8" id="KW-0808">Transferase</keyword>
<evidence type="ECO:0000256" key="4">
    <source>
        <dbReference type="ARBA" id="ARBA00023012"/>
    </source>
</evidence>
<dbReference type="AlphaFoldDB" id="A0A140L793"/>
<dbReference type="GO" id="GO:0042802">
    <property type="term" value="F:identical protein binding"/>
    <property type="evidence" value="ECO:0007669"/>
    <property type="project" value="TreeGrafter"/>
</dbReference>
<dbReference type="Gene3D" id="1.10.287.130">
    <property type="match status" value="1"/>
</dbReference>
<keyword evidence="4" id="KW-0902">Two-component regulatory system</keyword>
<proteinExistence type="predicted"/>
<dbReference type="Gene3D" id="3.30.565.10">
    <property type="entry name" value="Histidine kinase-like ATPase, C-terminal domain"/>
    <property type="match status" value="1"/>
</dbReference>
<dbReference type="InterPro" id="IPR039506">
    <property type="entry name" value="SPOB_a"/>
</dbReference>
<dbReference type="Pfam" id="PF14689">
    <property type="entry name" value="SPOB_a"/>
    <property type="match status" value="1"/>
</dbReference>
<protein>
    <submittedName>
        <fullName evidence="8">Sensor histidine kinase DpiB</fullName>
        <ecNumber evidence="8">2.7.13.3</ecNumber>
    </submittedName>
</protein>
<dbReference type="InterPro" id="IPR036890">
    <property type="entry name" value="HATPase_C_sf"/>
</dbReference>
<evidence type="ECO:0000256" key="2">
    <source>
        <dbReference type="ARBA" id="ARBA00022679"/>
    </source>
</evidence>
<dbReference type="InterPro" id="IPR016120">
    <property type="entry name" value="Sig_transdc_His_kin_SpoOB"/>
</dbReference>
<dbReference type="InterPro" id="IPR032834">
    <property type="entry name" value="NatK-like_C"/>
</dbReference>
<dbReference type="PANTHER" id="PTHR40448:SF1">
    <property type="entry name" value="TWO-COMPONENT SENSOR HISTIDINE KINASE"/>
    <property type="match status" value="1"/>
</dbReference>
<feature type="transmembrane region" description="Helical" evidence="6">
    <location>
        <begin position="77"/>
        <end position="95"/>
    </location>
</feature>
<keyword evidence="1" id="KW-0597">Phosphoprotein</keyword>
<evidence type="ECO:0000313" key="9">
    <source>
        <dbReference type="Proteomes" id="UP000070456"/>
    </source>
</evidence>
<keyword evidence="6" id="KW-1133">Transmembrane helix</keyword>
<comment type="caution">
    <text evidence="8">The sequence shown here is derived from an EMBL/GenBank/DDBJ whole genome shotgun (WGS) entry which is preliminary data.</text>
</comment>
<dbReference type="EC" id="2.7.13.3" evidence="8"/>
<feature type="coiled-coil region" evidence="5">
    <location>
        <begin position="103"/>
        <end position="130"/>
    </location>
</feature>
<dbReference type="SMART" id="SM00387">
    <property type="entry name" value="HATPase_c"/>
    <property type="match status" value="1"/>
</dbReference>
<feature type="transmembrane region" description="Helical" evidence="6">
    <location>
        <begin position="44"/>
        <end position="65"/>
    </location>
</feature>
<keyword evidence="6" id="KW-0472">Membrane</keyword>
<dbReference type="PANTHER" id="PTHR40448">
    <property type="entry name" value="TWO-COMPONENT SENSOR HISTIDINE KINASE"/>
    <property type="match status" value="1"/>
</dbReference>
<dbReference type="SUPFAM" id="SSF55890">
    <property type="entry name" value="Sporulation response regulatory protein Spo0B"/>
    <property type="match status" value="1"/>
</dbReference>
<dbReference type="Pfam" id="PF14501">
    <property type="entry name" value="HATPase_c_5"/>
    <property type="match status" value="1"/>
</dbReference>
<keyword evidence="5" id="KW-0175">Coiled coil</keyword>
<reference evidence="8 9" key="1">
    <citation type="submission" date="2015-12" db="EMBL/GenBank/DDBJ databases">
        <title>Draft genome sequence of the thermoanaerobe Thermotalea metallivorans, an isolate from the runoff channel of the Great Artesian Basin, Australia.</title>
        <authorList>
            <person name="Patel B.K."/>
        </authorList>
    </citation>
    <scope>NUCLEOTIDE SEQUENCE [LARGE SCALE GENOMIC DNA]</scope>
    <source>
        <strain evidence="8 9">B2-1</strain>
    </source>
</reference>
<dbReference type="GO" id="GO:0000155">
    <property type="term" value="F:phosphorelay sensor kinase activity"/>
    <property type="evidence" value="ECO:0007669"/>
    <property type="project" value="InterPro"/>
</dbReference>
<evidence type="ECO:0000256" key="1">
    <source>
        <dbReference type="ARBA" id="ARBA00022553"/>
    </source>
</evidence>
<gene>
    <name evidence="8" type="primary">dpiB_1</name>
    <name evidence="8" type="ORF">AN619_09490</name>
</gene>
<evidence type="ECO:0000256" key="6">
    <source>
        <dbReference type="SAM" id="Phobius"/>
    </source>
</evidence>
<evidence type="ECO:0000256" key="5">
    <source>
        <dbReference type="SAM" id="Coils"/>
    </source>
</evidence>